<keyword evidence="3" id="KW-1185">Reference proteome</keyword>
<gene>
    <name evidence="2" type="ORF">A4R35_09765</name>
</gene>
<reference evidence="2 3" key="1">
    <citation type="submission" date="2016-08" db="EMBL/GenBank/DDBJ databases">
        <title>Analysis of Carbohydrate Active Enzymes in Thermogemmatispora T81 Reveals Carbohydrate Degradation Ability.</title>
        <authorList>
            <person name="Tomazini A."/>
            <person name="Lal S."/>
            <person name="Stott M."/>
            <person name="Henrissat B."/>
            <person name="Polikarpov I."/>
            <person name="Sparling R."/>
            <person name="Levin D.B."/>
        </authorList>
    </citation>
    <scope>NUCLEOTIDE SEQUENCE [LARGE SCALE GENOMIC DNA]</scope>
    <source>
        <strain evidence="2 3">T81</strain>
    </source>
</reference>
<organism evidence="2 3">
    <name type="scientific">Thermogemmatispora tikiterensis</name>
    <dbReference type="NCBI Taxonomy" id="1825093"/>
    <lineage>
        <taxon>Bacteria</taxon>
        <taxon>Bacillati</taxon>
        <taxon>Chloroflexota</taxon>
        <taxon>Ktedonobacteria</taxon>
        <taxon>Thermogemmatisporales</taxon>
        <taxon>Thermogemmatisporaceae</taxon>
        <taxon>Thermogemmatispora</taxon>
    </lineage>
</organism>
<feature type="region of interest" description="Disordered" evidence="1">
    <location>
        <begin position="97"/>
        <end position="157"/>
    </location>
</feature>
<proteinExistence type="predicted"/>
<dbReference type="AlphaFoldDB" id="A0A328VI94"/>
<dbReference type="Proteomes" id="UP000248706">
    <property type="component" value="Unassembled WGS sequence"/>
</dbReference>
<protein>
    <submittedName>
        <fullName evidence="2">Uncharacterized protein</fullName>
    </submittedName>
</protein>
<comment type="caution">
    <text evidence="2">The sequence shown here is derived from an EMBL/GenBank/DDBJ whole genome shotgun (WGS) entry which is preliminary data.</text>
</comment>
<evidence type="ECO:0000256" key="1">
    <source>
        <dbReference type="SAM" id="MobiDB-lite"/>
    </source>
</evidence>
<evidence type="ECO:0000313" key="2">
    <source>
        <dbReference type="EMBL" id="RAQ95822.1"/>
    </source>
</evidence>
<sequence length="157" mass="15992">MHRAGVLLLLATRGGGQFRVLRAPPAGHAAHVRRGIRAGAIRVLEGTQAVEDVGEQELAGGPSPAAHRHRDLLAGDIHAAGLLEQLTELAQNRRLEAARPAALGEPVEQTPGGWPGGLEDAAGFHQLDPAAGTGDAHQLADDAGPGSSSGARACARA</sequence>
<name>A0A328VI94_9CHLR</name>
<dbReference type="EMBL" id="MCIF01000002">
    <property type="protein sequence ID" value="RAQ95822.1"/>
    <property type="molecule type" value="Genomic_DNA"/>
</dbReference>
<evidence type="ECO:0000313" key="3">
    <source>
        <dbReference type="Proteomes" id="UP000248706"/>
    </source>
</evidence>
<feature type="compositionally biased region" description="Low complexity" evidence="1">
    <location>
        <begin position="141"/>
        <end position="157"/>
    </location>
</feature>
<accession>A0A328VI94</accession>